<feature type="DNA-binding region" description="H-T-H motif" evidence="2">
    <location>
        <begin position="31"/>
        <end position="50"/>
    </location>
</feature>
<reference evidence="4 5" key="1">
    <citation type="submission" date="2016-11" db="EMBL/GenBank/DDBJ databases">
        <authorList>
            <person name="Jaros S."/>
            <person name="Januszkiewicz K."/>
            <person name="Wedrychowicz H."/>
        </authorList>
    </citation>
    <scope>NUCLEOTIDE SEQUENCE [LARGE SCALE GENOMIC DNA]</scope>
    <source>
        <strain evidence="4 5">CGMCC 4.5723</strain>
    </source>
</reference>
<dbReference type="GO" id="GO:0000976">
    <property type="term" value="F:transcription cis-regulatory region binding"/>
    <property type="evidence" value="ECO:0007669"/>
    <property type="project" value="TreeGrafter"/>
</dbReference>
<evidence type="ECO:0000259" key="3">
    <source>
        <dbReference type="PROSITE" id="PS50977"/>
    </source>
</evidence>
<accession>A0A1M6I873</accession>
<name>A0A1M6I873_9ACTN</name>
<sequence>MSSTAASDLTARARIRDAAIECFARRGFGATVRAIAGHAGVSPGLVIHHFGSKAGLRRACDEHVSGLVSALEGGEASGADGFLVHLAAVDEYADLLAYVLRTFQDGGPLAAGLYERMVADTARYFEREVRAGTVKPSRDPGGRARFAVASALGSLLVLITLDGGDGDTDYGALLRRWTAGFMLPALELYTDGVFADSSAFDAFLRHTGADGTADGAGDGPGTTHP</sequence>
<dbReference type="OrthoDB" id="3403733at2"/>
<dbReference type="Gene3D" id="1.10.357.10">
    <property type="entry name" value="Tetracycline Repressor, domain 2"/>
    <property type="match status" value="1"/>
</dbReference>
<evidence type="ECO:0000256" key="2">
    <source>
        <dbReference type="PROSITE-ProRule" id="PRU00335"/>
    </source>
</evidence>
<keyword evidence="5" id="KW-1185">Reference proteome</keyword>
<feature type="domain" description="HTH tetR-type" evidence="3">
    <location>
        <begin position="9"/>
        <end position="68"/>
    </location>
</feature>
<dbReference type="PROSITE" id="PS50977">
    <property type="entry name" value="HTH_TETR_2"/>
    <property type="match status" value="1"/>
</dbReference>
<dbReference type="GO" id="GO:0003700">
    <property type="term" value="F:DNA-binding transcription factor activity"/>
    <property type="evidence" value="ECO:0007669"/>
    <property type="project" value="TreeGrafter"/>
</dbReference>
<dbReference type="PANTHER" id="PTHR30055:SF146">
    <property type="entry name" value="HTH-TYPE TRANSCRIPTIONAL DUAL REGULATOR CECR"/>
    <property type="match status" value="1"/>
</dbReference>
<evidence type="ECO:0000256" key="1">
    <source>
        <dbReference type="ARBA" id="ARBA00023125"/>
    </source>
</evidence>
<organism evidence="4 5">
    <name type="scientific">Nocardiopsis flavescens</name>
    <dbReference type="NCBI Taxonomy" id="758803"/>
    <lineage>
        <taxon>Bacteria</taxon>
        <taxon>Bacillati</taxon>
        <taxon>Actinomycetota</taxon>
        <taxon>Actinomycetes</taxon>
        <taxon>Streptosporangiales</taxon>
        <taxon>Nocardiopsidaceae</taxon>
        <taxon>Nocardiopsis</taxon>
    </lineage>
</organism>
<evidence type="ECO:0000313" key="5">
    <source>
        <dbReference type="Proteomes" id="UP000184452"/>
    </source>
</evidence>
<dbReference type="InterPro" id="IPR041484">
    <property type="entry name" value="TetR_C_25"/>
</dbReference>
<dbReference type="SUPFAM" id="SSF46689">
    <property type="entry name" value="Homeodomain-like"/>
    <property type="match status" value="1"/>
</dbReference>
<gene>
    <name evidence="4" type="ORF">SAMN05421803_10531</name>
</gene>
<dbReference type="EMBL" id="FQZK01000005">
    <property type="protein sequence ID" value="SHJ30664.1"/>
    <property type="molecule type" value="Genomic_DNA"/>
</dbReference>
<dbReference type="InterPro" id="IPR009057">
    <property type="entry name" value="Homeodomain-like_sf"/>
</dbReference>
<proteinExistence type="predicted"/>
<keyword evidence="1 2" id="KW-0238">DNA-binding</keyword>
<dbReference type="PANTHER" id="PTHR30055">
    <property type="entry name" value="HTH-TYPE TRANSCRIPTIONAL REGULATOR RUTR"/>
    <property type="match status" value="1"/>
</dbReference>
<dbReference type="STRING" id="758803.SAMN05421803_10531"/>
<dbReference type="Pfam" id="PF00440">
    <property type="entry name" value="TetR_N"/>
    <property type="match status" value="1"/>
</dbReference>
<dbReference type="Proteomes" id="UP000184452">
    <property type="component" value="Unassembled WGS sequence"/>
</dbReference>
<dbReference type="AlphaFoldDB" id="A0A1M6I873"/>
<dbReference type="RefSeq" id="WP_073378381.1">
    <property type="nucleotide sequence ID" value="NZ_FQZK01000005.1"/>
</dbReference>
<protein>
    <submittedName>
        <fullName evidence="4">DNA-binding transcriptional regulator, AcrR family</fullName>
    </submittedName>
</protein>
<dbReference type="Pfam" id="PF17933">
    <property type="entry name" value="TetR_C_25"/>
    <property type="match status" value="1"/>
</dbReference>
<dbReference type="InterPro" id="IPR050109">
    <property type="entry name" value="HTH-type_TetR-like_transc_reg"/>
</dbReference>
<dbReference type="PRINTS" id="PR00455">
    <property type="entry name" value="HTHTETR"/>
</dbReference>
<dbReference type="InterPro" id="IPR001647">
    <property type="entry name" value="HTH_TetR"/>
</dbReference>
<evidence type="ECO:0000313" key="4">
    <source>
        <dbReference type="EMBL" id="SHJ30664.1"/>
    </source>
</evidence>